<dbReference type="AlphaFoldDB" id="A0A6L2PTF2"/>
<organism evidence="3 4">
    <name type="scientific">Coptotermes formosanus</name>
    <name type="common">Formosan subterranean termite</name>
    <dbReference type="NCBI Taxonomy" id="36987"/>
    <lineage>
        <taxon>Eukaryota</taxon>
        <taxon>Metazoa</taxon>
        <taxon>Ecdysozoa</taxon>
        <taxon>Arthropoda</taxon>
        <taxon>Hexapoda</taxon>
        <taxon>Insecta</taxon>
        <taxon>Pterygota</taxon>
        <taxon>Neoptera</taxon>
        <taxon>Polyneoptera</taxon>
        <taxon>Dictyoptera</taxon>
        <taxon>Blattodea</taxon>
        <taxon>Blattoidea</taxon>
        <taxon>Termitoidae</taxon>
        <taxon>Rhinotermitidae</taxon>
        <taxon>Coptotermes</taxon>
    </lineage>
</organism>
<keyword evidence="1" id="KW-0472">Membrane</keyword>
<dbReference type="OrthoDB" id="6513616at2759"/>
<feature type="transmembrane region" description="Helical" evidence="1">
    <location>
        <begin position="12"/>
        <end position="31"/>
    </location>
</feature>
<name>A0A6L2PTF2_COPFO</name>
<comment type="caution">
    <text evidence="3">The sequence shown here is derived from an EMBL/GenBank/DDBJ whole genome shotgun (WGS) entry which is preliminary data.</text>
</comment>
<gene>
    <name evidence="3" type="ORF">Cfor_05253</name>
</gene>
<dbReference type="InterPro" id="IPR040187">
    <property type="entry name" value="OCAD1/2"/>
</dbReference>
<dbReference type="Proteomes" id="UP000502823">
    <property type="component" value="Unassembled WGS sequence"/>
</dbReference>
<reference evidence="4" key="1">
    <citation type="submission" date="2020-01" db="EMBL/GenBank/DDBJ databases">
        <title>Draft genome sequence of the Termite Coptotermes fromosanus.</title>
        <authorList>
            <person name="Itakura S."/>
            <person name="Yosikawa Y."/>
            <person name="Umezawa K."/>
        </authorList>
    </citation>
    <scope>NUCLEOTIDE SEQUENCE [LARGE SCALE GENOMIC DNA]</scope>
</reference>
<dbReference type="Pfam" id="PF07051">
    <property type="entry name" value="OCIA"/>
    <property type="match status" value="1"/>
</dbReference>
<feature type="transmembrane region" description="Helical" evidence="1">
    <location>
        <begin position="43"/>
        <end position="63"/>
    </location>
</feature>
<evidence type="ECO:0000256" key="1">
    <source>
        <dbReference type="SAM" id="Phobius"/>
    </source>
</evidence>
<proteinExistence type="predicted"/>
<dbReference type="InParanoid" id="A0A6L2PTF2"/>
<dbReference type="PANTHER" id="PTHR13336">
    <property type="entry name" value="OVARIAN CARCINOMA IMMUNOREACTIVE ANTIGEN"/>
    <property type="match status" value="1"/>
</dbReference>
<protein>
    <recommendedName>
        <fullName evidence="2">OCIA domain-containing protein</fullName>
    </recommendedName>
</protein>
<dbReference type="EMBL" id="BLKM01000587">
    <property type="protein sequence ID" value="GFG35893.1"/>
    <property type="molecule type" value="Genomic_DNA"/>
</dbReference>
<keyword evidence="1" id="KW-0812">Transmembrane</keyword>
<evidence type="ECO:0000313" key="4">
    <source>
        <dbReference type="Proteomes" id="UP000502823"/>
    </source>
</evidence>
<dbReference type="InterPro" id="IPR009764">
    <property type="entry name" value="OCIA_dom"/>
</dbReference>
<accession>A0A6L2PTF2</accession>
<feature type="domain" description="OCIA" evidence="2">
    <location>
        <begin position="1"/>
        <end position="78"/>
    </location>
</feature>
<evidence type="ECO:0000313" key="3">
    <source>
        <dbReference type="EMBL" id="GFG35893.1"/>
    </source>
</evidence>
<sequence>MRVLRQCNRDSFYQRCLPLATILGVGTYYGVQSGYLKSHSRWGAAPKVTVAAIVGYFLGKFSYQSKCAEMLMRLPNSQLGEALRQKKLKGRFQETITMDPSLSLPPFTDVETYSDVGPHHEIDTDRPYPAGLDDSHRPTLDSPVFEDEGLPAGTQTLSTTYEELRRKNREEYEQKKTKPFRCVLFGVLSWIRVVLDLERYGISNSTEQIGVGCSASGL</sequence>
<keyword evidence="4" id="KW-1185">Reference proteome</keyword>
<dbReference type="PANTHER" id="PTHR13336:SF3">
    <property type="entry name" value="OCIA DOMAIN-CONTAINING PROTEIN 1"/>
    <property type="match status" value="1"/>
</dbReference>
<dbReference type="FunCoup" id="A0A6L2PTF2">
    <property type="interactions" value="1743"/>
</dbReference>
<evidence type="ECO:0000259" key="2">
    <source>
        <dbReference type="Pfam" id="PF07051"/>
    </source>
</evidence>
<keyword evidence="1" id="KW-1133">Transmembrane helix</keyword>
<dbReference type="GO" id="GO:0005768">
    <property type="term" value="C:endosome"/>
    <property type="evidence" value="ECO:0007669"/>
    <property type="project" value="TreeGrafter"/>
</dbReference>